<dbReference type="Pfam" id="PF00515">
    <property type="entry name" value="TPR_1"/>
    <property type="match status" value="1"/>
</dbReference>
<feature type="repeat" description="TPR" evidence="3">
    <location>
        <begin position="282"/>
        <end position="315"/>
    </location>
</feature>
<proteinExistence type="predicted"/>
<evidence type="ECO:0000256" key="3">
    <source>
        <dbReference type="PROSITE-ProRule" id="PRU00339"/>
    </source>
</evidence>
<name>A0ABT7YBQ7_9BACT</name>
<gene>
    <name evidence="4" type="ORF">QVH07_06725</name>
</gene>
<keyword evidence="1" id="KW-0677">Repeat</keyword>
<dbReference type="SUPFAM" id="SSF48452">
    <property type="entry name" value="TPR-like"/>
    <property type="match status" value="1"/>
</dbReference>
<evidence type="ECO:0000256" key="2">
    <source>
        <dbReference type="ARBA" id="ARBA00022803"/>
    </source>
</evidence>
<evidence type="ECO:0000256" key="1">
    <source>
        <dbReference type="ARBA" id="ARBA00022737"/>
    </source>
</evidence>
<dbReference type="Pfam" id="PF13181">
    <property type="entry name" value="TPR_8"/>
    <property type="match status" value="2"/>
</dbReference>
<dbReference type="InterPro" id="IPR019734">
    <property type="entry name" value="TPR_rpt"/>
</dbReference>
<dbReference type="InterPro" id="IPR050498">
    <property type="entry name" value="Ycf3"/>
</dbReference>
<comment type="caution">
    <text evidence="4">The sequence shown here is derived from an EMBL/GenBank/DDBJ whole genome shotgun (WGS) entry which is preliminary data.</text>
</comment>
<dbReference type="SUPFAM" id="SSF81901">
    <property type="entry name" value="HCP-like"/>
    <property type="match status" value="1"/>
</dbReference>
<evidence type="ECO:0000313" key="5">
    <source>
        <dbReference type="Proteomes" id="UP001171916"/>
    </source>
</evidence>
<dbReference type="PANTHER" id="PTHR44858:SF1">
    <property type="entry name" value="UDP-N-ACETYLGLUCOSAMINE--PEPTIDE N-ACETYLGLUCOSAMINYLTRANSFERASE SPINDLY-RELATED"/>
    <property type="match status" value="1"/>
</dbReference>
<dbReference type="Proteomes" id="UP001171916">
    <property type="component" value="Unassembled WGS sequence"/>
</dbReference>
<keyword evidence="2 3" id="KW-0802">TPR repeat</keyword>
<feature type="repeat" description="TPR" evidence="3">
    <location>
        <begin position="148"/>
        <end position="181"/>
    </location>
</feature>
<sequence length="394" mass="45218">MRILFLISFFLVTISLFAQDRNSYEQAVEAFDEENWDFAISNLSEWIRDHTGDADAYLLRGQAYQQMGDLVKANTDFSIAINLRPEHAESYFIRGRTRYQMELYESSIEDFASFLKLPKGETNQIIFRKSPGESGVSQIMTAQNENPAEAYYHMGLCSFELEYYETAAYYHNLAIENDPRNPNYYSEKGRALGRIGENDLAIESFEKALEIDPANQLATQGLREVNNGGSEELLAELDKTVEENYANAQTYKQRGFYRMNHDNIQGAIEDFTDALRLDSGDPETWYYRGRAFSSLENYKSAEEDYSRSLEIDGQNYETYLARGQTRYKKGFLNEAMADFIMVVTLDPSLATGYFHMGITHHRLKQMDLACQNLQKAEEMGMTQASDIIEKICGN</sequence>
<evidence type="ECO:0000313" key="4">
    <source>
        <dbReference type="EMBL" id="MDN3203835.1"/>
    </source>
</evidence>
<dbReference type="Gene3D" id="1.25.40.10">
    <property type="entry name" value="Tetratricopeptide repeat domain"/>
    <property type="match status" value="4"/>
</dbReference>
<dbReference type="SMART" id="SM00028">
    <property type="entry name" value="TPR"/>
    <property type="match status" value="8"/>
</dbReference>
<dbReference type="PROSITE" id="PS50005">
    <property type="entry name" value="TPR"/>
    <property type="match status" value="5"/>
</dbReference>
<reference evidence="4" key="1">
    <citation type="submission" date="2023-06" db="EMBL/GenBank/DDBJ databases">
        <title>Robiginitalea aurantiacus sp. nov. and Algoriphagus sediminis sp. nov., isolated from coastal sediment.</title>
        <authorList>
            <person name="Zhou Z.Y."/>
            <person name="An J."/>
            <person name="Jia Y.W."/>
            <person name="Du Z.J."/>
        </authorList>
    </citation>
    <scope>NUCLEOTIDE SEQUENCE</scope>
    <source>
        <strain evidence="4">C2-7</strain>
    </source>
</reference>
<protein>
    <submittedName>
        <fullName evidence="4">Tetratricopeptide repeat protein</fullName>
    </submittedName>
</protein>
<dbReference type="RefSeq" id="WP_289999393.1">
    <property type="nucleotide sequence ID" value="NZ_JAUEPH010000003.1"/>
</dbReference>
<feature type="repeat" description="TPR" evidence="3">
    <location>
        <begin position="54"/>
        <end position="87"/>
    </location>
</feature>
<dbReference type="EMBL" id="JAUEPH010000003">
    <property type="protein sequence ID" value="MDN3203835.1"/>
    <property type="molecule type" value="Genomic_DNA"/>
</dbReference>
<keyword evidence="5" id="KW-1185">Reference proteome</keyword>
<accession>A0ABT7YBQ7</accession>
<organism evidence="4 5">
    <name type="scientific">Algoriphagus sediminis</name>
    <dbReference type="NCBI Taxonomy" id="3057113"/>
    <lineage>
        <taxon>Bacteria</taxon>
        <taxon>Pseudomonadati</taxon>
        <taxon>Bacteroidota</taxon>
        <taxon>Cytophagia</taxon>
        <taxon>Cytophagales</taxon>
        <taxon>Cyclobacteriaceae</taxon>
        <taxon>Algoriphagus</taxon>
    </lineage>
</organism>
<feature type="repeat" description="TPR" evidence="3">
    <location>
        <begin position="182"/>
        <end position="215"/>
    </location>
</feature>
<feature type="repeat" description="TPR" evidence="3">
    <location>
        <begin position="248"/>
        <end position="281"/>
    </location>
</feature>
<dbReference type="InterPro" id="IPR011990">
    <property type="entry name" value="TPR-like_helical_dom_sf"/>
</dbReference>
<dbReference type="PANTHER" id="PTHR44858">
    <property type="entry name" value="TETRATRICOPEPTIDE REPEAT PROTEIN 6"/>
    <property type="match status" value="1"/>
</dbReference>